<dbReference type="GO" id="GO:0005634">
    <property type="term" value="C:nucleus"/>
    <property type="evidence" value="ECO:0007669"/>
    <property type="project" value="TreeGrafter"/>
</dbReference>
<feature type="zinc finger region" description="RING-Gid-type" evidence="6">
    <location>
        <begin position="340"/>
        <end position="384"/>
    </location>
</feature>
<dbReference type="GO" id="GO:0043161">
    <property type="term" value="P:proteasome-mediated ubiquitin-dependent protein catabolic process"/>
    <property type="evidence" value="ECO:0007669"/>
    <property type="project" value="InterPro"/>
</dbReference>
<organism evidence="10 11">
    <name type="scientific">Acanthamoeba castellanii (strain ATCC 30010 / Neff)</name>
    <dbReference type="NCBI Taxonomy" id="1257118"/>
    <lineage>
        <taxon>Eukaryota</taxon>
        <taxon>Amoebozoa</taxon>
        <taxon>Discosea</taxon>
        <taxon>Longamoebia</taxon>
        <taxon>Centramoebida</taxon>
        <taxon>Acanthamoebidae</taxon>
        <taxon>Acanthamoeba</taxon>
    </lineage>
</organism>
<dbReference type="PROSITE" id="PS51867">
    <property type="entry name" value="ZF_RING_GID"/>
    <property type="match status" value="1"/>
</dbReference>
<evidence type="ECO:0000256" key="1">
    <source>
        <dbReference type="ARBA" id="ARBA00004496"/>
    </source>
</evidence>
<dbReference type="SMART" id="SM00757">
    <property type="entry name" value="CRA"/>
    <property type="match status" value="1"/>
</dbReference>
<dbReference type="PANTHER" id="PTHR12170">
    <property type="entry name" value="MACROPHAGE ERYTHROBLAST ATTACHER-RELATED"/>
    <property type="match status" value="1"/>
</dbReference>
<dbReference type="OrthoDB" id="1933281at2759"/>
<accession>L8H3N2</accession>
<dbReference type="InterPro" id="IPR006595">
    <property type="entry name" value="CTLH_C"/>
</dbReference>
<keyword evidence="7" id="KW-0175">Coiled coil</keyword>
<dbReference type="VEuPathDB" id="AmoebaDB:ACA1_133330"/>
<dbReference type="CDD" id="cd16652">
    <property type="entry name" value="dRING_Rmd5p-like"/>
    <property type="match status" value="1"/>
</dbReference>
<dbReference type="RefSeq" id="XP_004341920.1">
    <property type="nucleotide sequence ID" value="XM_004341872.1"/>
</dbReference>
<dbReference type="InterPro" id="IPR044063">
    <property type="entry name" value="ZF_RING_GID"/>
</dbReference>
<sequence length="398" mass="45263">MKGAGHQPQLEAIGKDLERLTKRHKVTHKKTEEQIDKLITDLSRCLEKMEAAQTQPEGADVGVQLALVTLNQAVKRADPATKVAAEQREYHKILAKFNKTIEKQFPMSITRAYRDIEMDQDLMNGVIAEHLYREGFVETARKFEEEAGVAIEPELKPALQELHTILRAIRQRDLQPAILWAEKHGIVAEAGDKPAHLLFDLRAMEYLHLLKQHKRKEALEYARTYFPAHAHTHMSVIQRLMGCLAFTESGLERSPYASFFTGTAHWHSLETILVREYYGHLGLLADSPLATVVDEGCKVLPKFVKLAEVMEMQGRTQEWLNLSQLIVDDSGHKYHSLFVCPVSKEPCTPENPPMLLLCGHIISHGSLVKLPVRSHTHRFKCPYCPMEQKVGQATRVYF</sequence>
<dbReference type="SMART" id="SM00668">
    <property type="entry name" value="CTLH"/>
    <property type="match status" value="1"/>
</dbReference>
<dbReference type="InterPro" id="IPR037683">
    <property type="entry name" value="Rmd5_dRing"/>
</dbReference>
<dbReference type="STRING" id="1257118.L8H3N2"/>
<name>L8H3N2_ACACF</name>
<dbReference type="GeneID" id="14920652"/>
<dbReference type="OMA" id="LIRECKM"/>
<dbReference type="SMART" id="SM00667">
    <property type="entry name" value="LisH"/>
    <property type="match status" value="1"/>
</dbReference>
<dbReference type="Proteomes" id="UP000011083">
    <property type="component" value="Unassembled WGS sequence"/>
</dbReference>
<dbReference type="GO" id="GO:0061630">
    <property type="term" value="F:ubiquitin protein ligase activity"/>
    <property type="evidence" value="ECO:0007669"/>
    <property type="project" value="InterPro"/>
</dbReference>
<evidence type="ECO:0000256" key="5">
    <source>
        <dbReference type="ARBA" id="ARBA00022833"/>
    </source>
</evidence>
<keyword evidence="5" id="KW-0862">Zinc</keyword>
<dbReference type="GO" id="GO:0034657">
    <property type="term" value="C:GID complex"/>
    <property type="evidence" value="ECO:0007669"/>
    <property type="project" value="TreeGrafter"/>
</dbReference>
<gene>
    <name evidence="10" type="ORF">ACA1_133330</name>
</gene>
<evidence type="ECO:0000313" key="11">
    <source>
        <dbReference type="Proteomes" id="UP000011083"/>
    </source>
</evidence>
<dbReference type="SUPFAM" id="SSF57850">
    <property type="entry name" value="RING/U-box"/>
    <property type="match status" value="1"/>
</dbReference>
<dbReference type="InterPro" id="IPR045098">
    <property type="entry name" value="Fyv10_fam"/>
</dbReference>
<dbReference type="GO" id="GO:0008270">
    <property type="term" value="F:zinc ion binding"/>
    <property type="evidence" value="ECO:0007669"/>
    <property type="project" value="UniProtKB-KW"/>
</dbReference>
<dbReference type="AlphaFoldDB" id="L8H3N2"/>
<dbReference type="InterPro" id="IPR006594">
    <property type="entry name" value="LisH"/>
</dbReference>
<dbReference type="EMBL" id="KB007930">
    <property type="protein sequence ID" value="ELR19820.1"/>
    <property type="molecule type" value="Genomic_DNA"/>
</dbReference>
<dbReference type="PANTHER" id="PTHR12170:SF3">
    <property type="entry name" value="GH10162P"/>
    <property type="match status" value="1"/>
</dbReference>
<evidence type="ECO:0000256" key="2">
    <source>
        <dbReference type="ARBA" id="ARBA00022490"/>
    </source>
</evidence>
<dbReference type="GO" id="GO:0005737">
    <property type="term" value="C:cytoplasm"/>
    <property type="evidence" value="ECO:0007669"/>
    <property type="project" value="UniProtKB-SubCell"/>
</dbReference>
<evidence type="ECO:0000256" key="4">
    <source>
        <dbReference type="ARBA" id="ARBA00022771"/>
    </source>
</evidence>
<evidence type="ECO:0000259" key="9">
    <source>
        <dbReference type="PROSITE" id="PS51867"/>
    </source>
</evidence>
<dbReference type="Pfam" id="PF10607">
    <property type="entry name" value="CTLH"/>
    <property type="match status" value="1"/>
</dbReference>
<keyword evidence="2" id="KW-0963">Cytoplasm</keyword>
<feature type="coiled-coil region" evidence="7">
    <location>
        <begin position="28"/>
        <end position="55"/>
    </location>
</feature>
<keyword evidence="11" id="KW-1185">Reference proteome</keyword>
<evidence type="ECO:0000256" key="6">
    <source>
        <dbReference type="PROSITE-ProRule" id="PRU01215"/>
    </source>
</evidence>
<protein>
    <submittedName>
        <fullName evidence="10">LisH protein</fullName>
    </submittedName>
</protein>
<dbReference type="InterPro" id="IPR024964">
    <property type="entry name" value="CTLH/CRA"/>
</dbReference>
<feature type="domain" description="RING-Gid-type" evidence="9">
    <location>
        <begin position="340"/>
        <end position="384"/>
    </location>
</feature>
<dbReference type="KEGG" id="acan:ACA1_133330"/>
<dbReference type="PROSITE" id="PS50896">
    <property type="entry name" value="LISH"/>
    <property type="match status" value="1"/>
</dbReference>
<dbReference type="InterPro" id="IPR013144">
    <property type="entry name" value="CRA_dom"/>
</dbReference>
<dbReference type="PROSITE" id="PS50897">
    <property type="entry name" value="CTLH"/>
    <property type="match status" value="1"/>
</dbReference>
<keyword evidence="3" id="KW-0479">Metal-binding</keyword>
<evidence type="ECO:0000256" key="3">
    <source>
        <dbReference type="ARBA" id="ARBA00022723"/>
    </source>
</evidence>
<evidence type="ECO:0000313" key="10">
    <source>
        <dbReference type="EMBL" id="ELR19820.1"/>
    </source>
</evidence>
<dbReference type="FunFam" id="3.30.40.10:FF:000143">
    <property type="entry name" value="Regulator of gluconeogenesis Rmd5"/>
    <property type="match status" value="1"/>
</dbReference>
<proteinExistence type="predicted"/>
<keyword evidence="4 6" id="KW-0863">Zinc-finger</keyword>
<feature type="domain" description="CTLH" evidence="8">
    <location>
        <begin position="158"/>
        <end position="217"/>
    </location>
</feature>
<comment type="subcellular location">
    <subcellularLocation>
        <location evidence="1">Cytoplasm</location>
    </subcellularLocation>
</comment>
<evidence type="ECO:0000256" key="7">
    <source>
        <dbReference type="SAM" id="Coils"/>
    </source>
</evidence>
<evidence type="ECO:0000259" key="8">
    <source>
        <dbReference type="PROSITE" id="PS50897"/>
    </source>
</evidence>
<reference evidence="10 11" key="1">
    <citation type="journal article" date="2013" name="Genome Biol.">
        <title>Genome of Acanthamoeba castellanii highlights extensive lateral gene transfer and early evolution of tyrosine kinase signaling.</title>
        <authorList>
            <person name="Clarke M."/>
            <person name="Lohan A.J."/>
            <person name="Liu B."/>
            <person name="Lagkouvardos I."/>
            <person name="Roy S."/>
            <person name="Zafar N."/>
            <person name="Bertelli C."/>
            <person name="Schilde C."/>
            <person name="Kianianmomeni A."/>
            <person name="Burglin T.R."/>
            <person name="Frech C."/>
            <person name="Turcotte B."/>
            <person name="Kopec K.O."/>
            <person name="Synnott J.M."/>
            <person name="Choo C."/>
            <person name="Paponov I."/>
            <person name="Finkler A."/>
            <person name="Soon Heng Tan C."/>
            <person name="Hutchins A.P."/>
            <person name="Weinmeier T."/>
            <person name="Rattei T."/>
            <person name="Chu J.S."/>
            <person name="Gimenez G."/>
            <person name="Irimia M."/>
            <person name="Rigden D.J."/>
            <person name="Fitzpatrick D.A."/>
            <person name="Lorenzo-Morales J."/>
            <person name="Bateman A."/>
            <person name="Chiu C.H."/>
            <person name="Tang P."/>
            <person name="Hegemann P."/>
            <person name="Fromm H."/>
            <person name="Raoult D."/>
            <person name="Greub G."/>
            <person name="Miranda-Saavedra D."/>
            <person name="Chen N."/>
            <person name="Nash P."/>
            <person name="Ginger M.L."/>
            <person name="Horn M."/>
            <person name="Schaap P."/>
            <person name="Caler L."/>
            <person name="Loftus B."/>
        </authorList>
    </citation>
    <scope>NUCLEOTIDE SEQUENCE [LARGE SCALE GENOMIC DNA]</scope>
    <source>
        <strain evidence="10 11">Neff</strain>
    </source>
</reference>